<dbReference type="AlphaFoldDB" id="A0AAP0LNA6"/>
<organism evidence="2 3">
    <name type="scientific">Citrus x changshan-huyou</name>
    <dbReference type="NCBI Taxonomy" id="2935761"/>
    <lineage>
        <taxon>Eukaryota</taxon>
        <taxon>Viridiplantae</taxon>
        <taxon>Streptophyta</taxon>
        <taxon>Embryophyta</taxon>
        <taxon>Tracheophyta</taxon>
        <taxon>Spermatophyta</taxon>
        <taxon>Magnoliopsida</taxon>
        <taxon>eudicotyledons</taxon>
        <taxon>Gunneridae</taxon>
        <taxon>Pentapetalae</taxon>
        <taxon>rosids</taxon>
        <taxon>malvids</taxon>
        <taxon>Sapindales</taxon>
        <taxon>Rutaceae</taxon>
        <taxon>Aurantioideae</taxon>
        <taxon>Citrus</taxon>
    </lineage>
</organism>
<keyword evidence="1" id="KW-1133">Transmembrane helix</keyword>
<dbReference type="EMBL" id="JBCGBO010000025">
    <property type="protein sequence ID" value="KAK9175184.1"/>
    <property type="molecule type" value="Genomic_DNA"/>
</dbReference>
<keyword evidence="3" id="KW-1185">Reference proteome</keyword>
<accession>A0AAP0LNA6</accession>
<comment type="caution">
    <text evidence="2">The sequence shown here is derived from an EMBL/GenBank/DDBJ whole genome shotgun (WGS) entry which is preliminary data.</text>
</comment>
<evidence type="ECO:0000313" key="2">
    <source>
        <dbReference type="EMBL" id="KAK9175184.1"/>
    </source>
</evidence>
<keyword evidence="1" id="KW-0812">Transmembrane</keyword>
<gene>
    <name evidence="2" type="ORF">WN944_027190</name>
</gene>
<evidence type="ECO:0000313" key="3">
    <source>
        <dbReference type="Proteomes" id="UP001428341"/>
    </source>
</evidence>
<reference evidence="2 3" key="1">
    <citation type="submission" date="2024-05" db="EMBL/GenBank/DDBJ databases">
        <title>Haplotype-resolved chromosome-level genome assembly of Huyou (Citrus changshanensis).</title>
        <authorList>
            <person name="Miao C."/>
            <person name="Chen W."/>
            <person name="Wu Y."/>
            <person name="Wang L."/>
            <person name="Zhao S."/>
            <person name="Grierson D."/>
            <person name="Xu C."/>
            <person name="Chen K."/>
        </authorList>
    </citation>
    <scope>NUCLEOTIDE SEQUENCE [LARGE SCALE GENOMIC DNA]</scope>
    <source>
        <strain evidence="2">01-14</strain>
        <tissue evidence="2">Leaf</tissue>
    </source>
</reference>
<keyword evidence="1" id="KW-0472">Membrane</keyword>
<dbReference type="Proteomes" id="UP001428341">
    <property type="component" value="Unassembled WGS sequence"/>
</dbReference>
<protein>
    <submittedName>
        <fullName evidence="2">Uncharacterized protein</fullName>
    </submittedName>
</protein>
<sequence length="88" mass="10338">MGEFSSSTTSFFRWWAPSREEISEFASQMNLFQEQGIDNNDNNIMNLDMFDFDHRIIKIETLLSKLKKYQFVTMVILVLIAAIIYCNS</sequence>
<evidence type="ECO:0000256" key="1">
    <source>
        <dbReference type="SAM" id="Phobius"/>
    </source>
</evidence>
<name>A0AAP0LNA6_9ROSI</name>
<proteinExistence type="predicted"/>
<feature type="transmembrane region" description="Helical" evidence="1">
    <location>
        <begin position="69"/>
        <end position="86"/>
    </location>
</feature>